<feature type="domain" description="RNA polymerase sigma-70 region 2" evidence="8">
    <location>
        <begin position="58"/>
        <end position="121"/>
    </location>
</feature>
<dbReference type="InterPro" id="IPR013249">
    <property type="entry name" value="RNA_pol_sigma70_r4_t2"/>
</dbReference>
<dbReference type="PROSITE" id="PS01063">
    <property type="entry name" value="SIGMA70_ECF"/>
    <property type="match status" value="1"/>
</dbReference>
<feature type="region of interest" description="Disordered" evidence="7">
    <location>
        <begin position="1"/>
        <end position="46"/>
    </location>
</feature>
<dbReference type="Gene3D" id="1.10.10.10">
    <property type="entry name" value="Winged helix-like DNA-binding domain superfamily/Winged helix DNA-binding domain"/>
    <property type="match status" value="1"/>
</dbReference>
<keyword evidence="5 6" id="KW-0804">Transcription</keyword>
<evidence type="ECO:0000313" key="11">
    <source>
        <dbReference type="Proteomes" id="UP000277498"/>
    </source>
</evidence>
<keyword evidence="11" id="KW-1185">Reference proteome</keyword>
<accession>A0A3P5X1N9</accession>
<dbReference type="CDD" id="cd06171">
    <property type="entry name" value="Sigma70_r4"/>
    <property type="match status" value="1"/>
</dbReference>
<evidence type="ECO:0000256" key="3">
    <source>
        <dbReference type="ARBA" id="ARBA00023082"/>
    </source>
</evidence>
<dbReference type="SUPFAM" id="SSF88659">
    <property type="entry name" value="Sigma3 and sigma4 domains of RNA polymerase sigma factors"/>
    <property type="match status" value="1"/>
</dbReference>
<name>A0A3P5X1N9_9RHOB</name>
<feature type="compositionally biased region" description="Basic and acidic residues" evidence="7">
    <location>
        <begin position="37"/>
        <end position="46"/>
    </location>
</feature>
<dbReference type="Gene3D" id="1.10.1740.10">
    <property type="match status" value="1"/>
</dbReference>
<keyword evidence="2 6" id="KW-0805">Transcription regulation</keyword>
<dbReference type="InterPro" id="IPR036388">
    <property type="entry name" value="WH-like_DNA-bd_sf"/>
</dbReference>
<dbReference type="Proteomes" id="UP000277498">
    <property type="component" value="Unassembled WGS sequence"/>
</dbReference>
<keyword evidence="4 6" id="KW-0238">DNA-binding</keyword>
<dbReference type="InterPro" id="IPR013324">
    <property type="entry name" value="RNA_pol_sigma_r3/r4-like"/>
</dbReference>
<dbReference type="Pfam" id="PF08281">
    <property type="entry name" value="Sigma70_r4_2"/>
    <property type="match status" value="1"/>
</dbReference>
<dbReference type="InterPro" id="IPR013325">
    <property type="entry name" value="RNA_pol_sigma_r2"/>
</dbReference>
<evidence type="ECO:0000313" key="10">
    <source>
        <dbReference type="EMBL" id="VDC25131.1"/>
    </source>
</evidence>
<dbReference type="RefSeq" id="WP_233352155.1">
    <property type="nucleotide sequence ID" value="NZ_UXAW01000051.1"/>
</dbReference>
<dbReference type="GO" id="GO:0006352">
    <property type="term" value="P:DNA-templated transcription initiation"/>
    <property type="evidence" value="ECO:0007669"/>
    <property type="project" value="InterPro"/>
</dbReference>
<evidence type="ECO:0000256" key="5">
    <source>
        <dbReference type="ARBA" id="ARBA00023163"/>
    </source>
</evidence>
<evidence type="ECO:0000259" key="9">
    <source>
        <dbReference type="Pfam" id="PF08281"/>
    </source>
</evidence>
<reference evidence="10 11" key="1">
    <citation type="submission" date="2018-11" db="EMBL/GenBank/DDBJ databases">
        <authorList>
            <person name="Criscuolo A."/>
        </authorList>
    </citation>
    <scope>NUCLEOTIDE SEQUENCE [LARGE SCALE GENOMIC DNA]</scope>
    <source>
        <strain evidence="10">ACIP111625</strain>
    </source>
</reference>
<dbReference type="InterPro" id="IPR000838">
    <property type="entry name" value="RNA_pol_sigma70_ECF_CS"/>
</dbReference>
<dbReference type="AlphaFoldDB" id="A0A3P5X1N9"/>
<evidence type="ECO:0000256" key="2">
    <source>
        <dbReference type="ARBA" id="ARBA00023015"/>
    </source>
</evidence>
<organism evidence="10 11">
    <name type="scientific">Pseudogemmobacter humi</name>
    <dbReference type="NCBI Taxonomy" id="2483812"/>
    <lineage>
        <taxon>Bacteria</taxon>
        <taxon>Pseudomonadati</taxon>
        <taxon>Pseudomonadota</taxon>
        <taxon>Alphaproteobacteria</taxon>
        <taxon>Rhodobacterales</taxon>
        <taxon>Paracoccaceae</taxon>
        <taxon>Pseudogemmobacter</taxon>
    </lineage>
</organism>
<dbReference type="InterPro" id="IPR039425">
    <property type="entry name" value="RNA_pol_sigma-70-like"/>
</dbReference>
<evidence type="ECO:0000256" key="4">
    <source>
        <dbReference type="ARBA" id="ARBA00023125"/>
    </source>
</evidence>
<proteinExistence type="inferred from homology"/>
<dbReference type="EMBL" id="UXAW01000051">
    <property type="protein sequence ID" value="VDC25131.1"/>
    <property type="molecule type" value="Genomic_DNA"/>
</dbReference>
<dbReference type="InterPro" id="IPR007627">
    <property type="entry name" value="RNA_pol_sigma70_r2"/>
</dbReference>
<protein>
    <recommendedName>
        <fullName evidence="6">RNA polymerase sigma factor</fullName>
    </recommendedName>
</protein>
<dbReference type="InterPro" id="IPR014284">
    <property type="entry name" value="RNA_pol_sigma-70_dom"/>
</dbReference>
<feature type="domain" description="RNA polymerase sigma factor 70 region 4 type 2" evidence="9">
    <location>
        <begin position="148"/>
        <end position="200"/>
    </location>
</feature>
<evidence type="ECO:0000259" key="8">
    <source>
        <dbReference type="Pfam" id="PF04542"/>
    </source>
</evidence>
<dbReference type="NCBIfam" id="TIGR02937">
    <property type="entry name" value="sigma70-ECF"/>
    <property type="match status" value="1"/>
</dbReference>
<evidence type="ECO:0000256" key="1">
    <source>
        <dbReference type="ARBA" id="ARBA00010641"/>
    </source>
</evidence>
<comment type="similarity">
    <text evidence="1 6">Belongs to the sigma-70 factor family. ECF subfamily.</text>
</comment>
<keyword evidence="3 6" id="KW-0731">Sigma factor</keyword>
<dbReference type="Pfam" id="PF04542">
    <property type="entry name" value="Sigma70_r2"/>
    <property type="match status" value="1"/>
</dbReference>
<evidence type="ECO:0000256" key="6">
    <source>
        <dbReference type="RuleBase" id="RU000716"/>
    </source>
</evidence>
<dbReference type="GO" id="GO:0016987">
    <property type="term" value="F:sigma factor activity"/>
    <property type="evidence" value="ECO:0007669"/>
    <property type="project" value="UniProtKB-KW"/>
</dbReference>
<gene>
    <name evidence="10" type="primary">sigR_1</name>
    <name evidence="10" type="ORF">XINFAN_01396</name>
</gene>
<dbReference type="GO" id="GO:0003677">
    <property type="term" value="F:DNA binding"/>
    <property type="evidence" value="ECO:0007669"/>
    <property type="project" value="UniProtKB-KW"/>
</dbReference>
<evidence type="ECO:0000256" key="7">
    <source>
        <dbReference type="SAM" id="MobiDB-lite"/>
    </source>
</evidence>
<dbReference type="SUPFAM" id="SSF88946">
    <property type="entry name" value="Sigma2 domain of RNA polymerase sigma factors"/>
    <property type="match status" value="1"/>
</dbReference>
<dbReference type="PANTHER" id="PTHR43133">
    <property type="entry name" value="RNA POLYMERASE ECF-TYPE SIGMA FACTO"/>
    <property type="match status" value="1"/>
</dbReference>
<sequence length="210" mass="23432">MSDRMTGAGTRGPSPPNGLPGRAWQGKSPRPVAANGRPRDRGFARREDTGCNEEIVGHIPALRIFARSLCRNPVEADDLVQETLVRAIGNIRLFRTGTNLRAWLFTIMRNRFYSNWAKRARERTGDGDCVSSIPVASGDRQFWHIRLQEMERALAALPVHYRETIILVAVLGESYLQAAEILGCDIGTIKSRVNRARVALRDRLGDVTPD</sequence>
<dbReference type="PANTHER" id="PTHR43133:SF25">
    <property type="entry name" value="RNA POLYMERASE SIGMA FACTOR RFAY-RELATED"/>
    <property type="match status" value="1"/>
</dbReference>